<keyword evidence="2" id="KW-0808">Transferase</keyword>
<keyword evidence="6" id="KW-1185">Reference proteome</keyword>
<organism evidence="5 6">
    <name type="scientific">Thermovibrio guaymasensis</name>
    <dbReference type="NCBI Taxonomy" id="240167"/>
    <lineage>
        <taxon>Bacteria</taxon>
        <taxon>Pseudomonadati</taxon>
        <taxon>Aquificota</taxon>
        <taxon>Aquificia</taxon>
        <taxon>Desulfurobacteriales</taxon>
        <taxon>Desulfurobacteriaceae</taxon>
        <taxon>Thermovibrio</taxon>
    </lineage>
</organism>
<dbReference type="GO" id="GO:0016787">
    <property type="term" value="F:hydrolase activity"/>
    <property type="evidence" value="ECO:0007669"/>
    <property type="project" value="UniProtKB-KW"/>
</dbReference>
<evidence type="ECO:0000256" key="4">
    <source>
        <dbReference type="ARBA" id="ARBA00023145"/>
    </source>
</evidence>
<keyword evidence="4" id="KW-0865">Zymogen</keyword>
<proteinExistence type="inferred from homology"/>
<dbReference type="PRINTS" id="PR01210">
    <property type="entry name" value="GGTRANSPTASE"/>
</dbReference>
<dbReference type="InterPro" id="IPR043138">
    <property type="entry name" value="GGT_lsub"/>
</dbReference>
<keyword evidence="3 5" id="KW-0378">Hydrolase</keyword>
<sequence>MKGAVAAGDRLTAEAAAEVLRAGGNAFDAAVAAAFASPMCEPALTSAGGGGFLLAVSPDQPPVLYDFFVDVPPKRIDNPNFYPITVDFGDAKQVFHIGAGSVAVPGFVAGLLRVHSEKGRLPLKEVLSPALSYARRGVYLSPTQASFVKLLEPIFTATSYSRKVFAPGGKLIDERTLFKNSDYANFLELLIEEGQWAFYEGEIADAIERVSVEEGGLIRKEDLERYKVVERRPLSFQFKGREVLTNPPPSSGGILVAFTLSLLEKTDLSRWGFLEHLSSLIEAMATTEVFREKFVNGHLHDENLEDLLSREEVTSTYERLFNMRLNLWGNTTHVSVLDSEGNGVSMTTTNGEGSGVVVPGTGVMLNNMLGEEDLNPRGFFKWPPYVRLPSMMSPTAVVATSGVELLLGSAGSNRIRSAIVNVILNYIVFKFSVEESIELPRVHYEKGRVFIEPGYDESLLNVLKEHYRLVQFRERNMFFGGVQAVDFNYRGKGDPRRGGVFLRV</sequence>
<name>A0A420W8L2_9BACT</name>
<dbReference type="PANTHER" id="PTHR43199:SF1">
    <property type="entry name" value="GLUTATHIONE HYDROLASE PROENZYME"/>
    <property type="match status" value="1"/>
</dbReference>
<dbReference type="EMBL" id="RBIE01000001">
    <property type="protein sequence ID" value="RKQ63615.1"/>
    <property type="molecule type" value="Genomic_DNA"/>
</dbReference>
<evidence type="ECO:0000256" key="3">
    <source>
        <dbReference type="ARBA" id="ARBA00022801"/>
    </source>
</evidence>
<comment type="similarity">
    <text evidence="1">Belongs to the gamma-glutamyltransferase family.</text>
</comment>
<dbReference type="Gene3D" id="3.60.20.40">
    <property type="match status" value="1"/>
</dbReference>
<reference evidence="5 6" key="1">
    <citation type="submission" date="2018-10" db="EMBL/GenBank/DDBJ databases">
        <title>Genomic Encyclopedia of Type Strains, Phase IV (KMG-IV): sequencing the most valuable type-strain genomes for metagenomic binning, comparative biology and taxonomic classification.</title>
        <authorList>
            <person name="Goeker M."/>
        </authorList>
    </citation>
    <scope>NUCLEOTIDE SEQUENCE [LARGE SCALE GENOMIC DNA]</scope>
    <source>
        <strain evidence="5 6">DSM 15521</strain>
    </source>
</reference>
<dbReference type="RefSeq" id="WP_121169855.1">
    <property type="nucleotide sequence ID" value="NZ_RBIE01000001.1"/>
</dbReference>
<dbReference type="OrthoDB" id="9781342at2"/>
<evidence type="ECO:0000313" key="6">
    <source>
        <dbReference type="Proteomes" id="UP000280881"/>
    </source>
</evidence>
<gene>
    <name evidence="5" type="ORF">C7457_0489</name>
</gene>
<dbReference type="InterPro" id="IPR029055">
    <property type="entry name" value="Ntn_hydrolases_N"/>
</dbReference>
<dbReference type="InterPro" id="IPR043137">
    <property type="entry name" value="GGT_ssub_C"/>
</dbReference>
<dbReference type="GO" id="GO:0016740">
    <property type="term" value="F:transferase activity"/>
    <property type="evidence" value="ECO:0007669"/>
    <property type="project" value="UniProtKB-KW"/>
</dbReference>
<comment type="caution">
    <text evidence="5">The sequence shown here is derived from an EMBL/GenBank/DDBJ whole genome shotgun (WGS) entry which is preliminary data.</text>
</comment>
<dbReference type="Pfam" id="PF01019">
    <property type="entry name" value="G_glu_transpept"/>
    <property type="match status" value="1"/>
</dbReference>
<accession>A0A420W8L2</accession>
<dbReference type="InterPro" id="IPR051792">
    <property type="entry name" value="GGT_bact"/>
</dbReference>
<protein>
    <submittedName>
        <fullName evidence="5">Gamma-glutamyltranspeptidase/glutathione hydrolase</fullName>
    </submittedName>
</protein>
<evidence type="ECO:0000313" key="5">
    <source>
        <dbReference type="EMBL" id="RKQ63615.1"/>
    </source>
</evidence>
<dbReference type="Proteomes" id="UP000280881">
    <property type="component" value="Unassembled WGS sequence"/>
</dbReference>
<dbReference type="PANTHER" id="PTHR43199">
    <property type="entry name" value="GLUTATHIONE HYDROLASE"/>
    <property type="match status" value="1"/>
</dbReference>
<dbReference type="SUPFAM" id="SSF56235">
    <property type="entry name" value="N-terminal nucleophile aminohydrolases (Ntn hydrolases)"/>
    <property type="match status" value="1"/>
</dbReference>
<evidence type="ECO:0000256" key="2">
    <source>
        <dbReference type="ARBA" id="ARBA00022679"/>
    </source>
</evidence>
<dbReference type="Gene3D" id="1.10.246.130">
    <property type="match status" value="1"/>
</dbReference>
<dbReference type="AlphaFoldDB" id="A0A420W8L2"/>
<evidence type="ECO:0000256" key="1">
    <source>
        <dbReference type="ARBA" id="ARBA00009381"/>
    </source>
</evidence>